<feature type="domain" description="NusB/RsmB/TIM44" evidence="6">
    <location>
        <begin position="243"/>
        <end position="336"/>
    </location>
</feature>
<proteinExistence type="inferred from homology"/>
<comment type="similarity">
    <text evidence="1">Belongs to the NusB family.</text>
</comment>
<dbReference type="InterPro" id="IPR011605">
    <property type="entry name" value="NusB_fam"/>
</dbReference>
<gene>
    <name evidence="7" type="primary">nusB</name>
    <name evidence="7" type="ORF">ACFO3G_01745</name>
</gene>
<organism evidence="7 8">
    <name type="scientific">Falsiporphyromonas endometrii</name>
    <dbReference type="NCBI Taxonomy" id="1387297"/>
    <lineage>
        <taxon>Bacteria</taxon>
        <taxon>Pseudomonadati</taxon>
        <taxon>Bacteroidota</taxon>
        <taxon>Bacteroidia</taxon>
        <taxon>Bacteroidales</taxon>
        <taxon>Porphyromonadaceae</taxon>
        <taxon>Falsiporphyromonas</taxon>
    </lineage>
</organism>
<dbReference type="Pfam" id="PF01029">
    <property type="entry name" value="NusB"/>
    <property type="match status" value="1"/>
</dbReference>
<evidence type="ECO:0000256" key="1">
    <source>
        <dbReference type="ARBA" id="ARBA00005952"/>
    </source>
</evidence>
<comment type="caution">
    <text evidence="7">The sequence shown here is derived from an EMBL/GenBank/DDBJ whole genome shotgun (WGS) entry which is preliminary data.</text>
</comment>
<reference evidence="8" key="1">
    <citation type="journal article" date="2019" name="Int. J. Syst. Evol. Microbiol.">
        <title>The Global Catalogue of Microorganisms (GCM) 10K type strain sequencing project: providing services to taxonomists for standard genome sequencing and annotation.</title>
        <authorList>
            <consortium name="The Broad Institute Genomics Platform"/>
            <consortium name="The Broad Institute Genome Sequencing Center for Infectious Disease"/>
            <person name="Wu L."/>
            <person name="Ma J."/>
        </authorList>
    </citation>
    <scope>NUCLEOTIDE SEQUENCE [LARGE SCALE GENOMIC DNA]</scope>
    <source>
        <strain evidence="8">CGMCC 4.7357</strain>
    </source>
</reference>
<dbReference type="PANTHER" id="PTHR11078:SF3">
    <property type="entry name" value="ANTITERMINATION NUSB DOMAIN-CONTAINING PROTEIN"/>
    <property type="match status" value="1"/>
</dbReference>
<dbReference type="PANTHER" id="PTHR11078">
    <property type="entry name" value="N UTILIZATION SUBSTANCE PROTEIN B-RELATED"/>
    <property type="match status" value="1"/>
</dbReference>
<dbReference type="InterPro" id="IPR006027">
    <property type="entry name" value="NusB_RsmB_TIM44"/>
</dbReference>
<dbReference type="Proteomes" id="UP001596020">
    <property type="component" value="Unassembled WGS sequence"/>
</dbReference>
<keyword evidence="2" id="KW-0889">Transcription antitermination</keyword>
<keyword evidence="8" id="KW-1185">Reference proteome</keyword>
<keyword evidence="5" id="KW-0804">Transcription</keyword>
<evidence type="ECO:0000256" key="3">
    <source>
        <dbReference type="ARBA" id="ARBA00022884"/>
    </source>
</evidence>
<evidence type="ECO:0000259" key="6">
    <source>
        <dbReference type="Pfam" id="PF01029"/>
    </source>
</evidence>
<evidence type="ECO:0000313" key="7">
    <source>
        <dbReference type="EMBL" id="MFC4665345.1"/>
    </source>
</evidence>
<keyword evidence="3" id="KW-0694">RNA-binding</keyword>
<keyword evidence="4" id="KW-0805">Transcription regulation</keyword>
<accession>A0ABV9K5E9</accession>
<evidence type="ECO:0000256" key="4">
    <source>
        <dbReference type="ARBA" id="ARBA00023015"/>
    </source>
</evidence>
<dbReference type="Gene3D" id="1.10.940.10">
    <property type="entry name" value="NusB-like"/>
    <property type="match status" value="1"/>
</dbReference>
<dbReference type="NCBIfam" id="TIGR01951">
    <property type="entry name" value="nusB"/>
    <property type="match status" value="1"/>
</dbReference>
<name>A0ABV9K5E9_9PORP</name>
<sequence>MINRTVIRTRALQVAYSHFKREKTTIDVTLKELENSLRETYDLYLHFLGLIPDLTEFHSDVLRAKQQKHMPTEDEKNPNMKLANNALAKLLRQNTILNDYEAEAMHNWRSDDAMLSRLLTKILQSNIYEAYLADIDSLRADCKFWLDVFKHIIFVDEDLADFLELESLYWDNSLFLIEKFESEELPDIERVEDEVEELKKNPDLYQSVRAETSPVEIVKDFVLKTIKQVKKTTPVEEIVSPMYKDDEDEMFAVNLLSKTIEGSCHYREILDKYLNNWDSERVADIDMILMQMALCEFFEMPDIPVRITINEYIELSKMFSTSKSYSFVNGVLDNVATEFKKNGMILKANK</sequence>
<dbReference type="InterPro" id="IPR035926">
    <property type="entry name" value="NusB-like_sf"/>
</dbReference>
<protein>
    <submittedName>
        <fullName evidence="7">Transcription antitermination factor NusB</fullName>
    </submittedName>
</protein>
<evidence type="ECO:0000256" key="2">
    <source>
        <dbReference type="ARBA" id="ARBA00022814"/>
    </source>
</evidence>
<evidence type="ECO:0000256" key="5">
    <source>
        <dbReference type="ARBA" id="ARBA00023163"/>
    </source>
</evidence>
<dbReference type="SUPFAM" id="SSF48013">
    <property type="entry name" value="NusB-like"/>
    <property type="match status" value="1"/>
</dbReference>
<evidence type="ECO:0000313" key="8">
    <source>
        <dbReference type="Proteomes" id="UP001596020"/>
    </source>
</evidence>
<dbReference type="RefSeq" id="WP_380077381.1">
    <property type="nucleotide sequence ID" value="NZ_JBHSGO010000034.1"/>
</dbReference>
<dbReference type="EMBL" id="JBHSGO010000034">
    <property type="protein sequence ID" value="MFC4665345.1"/>
    <property type="molecule type" value="Genomic_DNA"/>
</dbReference>